<gene>
    <name evidence="6" type="ORF">DEM34_14550</name>
</gene>
<proteinExistence type="predicted"/>
<feature type="transmembrane region" description="Helical" evidence="4">
    <location>
        <begin position="144"/>
        <end position="163"/>
    </location>
</feature>
<dbReference type="InterPro" id="IPR011701">
    <property type="entry name" value="MFS"/>
</dbReference>
<evidence type="ECO:0000256" key="2">
    <source>
        <dbReference type="ARBA" id="ARBA00022989"/>
    </source>
</evidence>
<feature type="domain" description="Major facilitator superfamily (MFS) profile" evidence="5">
    <location>
        <begin position="15"/>
        <end position="404"/>
    </location>
</feature>
<keyword evidence="1 4" id="KW-0812">Transmembrane</keyword>
<feature type="transmembrane region" description="Helical" evidence="4">
    <location>
        <begin position="225"/>
        <end position="247"/>
    </location>
</feature>
<dbReference type="CDD" id="cd17355">
    <property type="entry name" value="MFS_YcxA_like"/>
    <property type="match status" value="1"/>
</dbReference>
<dbReference type="PANTHER" id="PTHR11360">
    <property type="entry name" value="MONOCARBOXYLATE TRANSPORTER"/>
    <property type="match status" value="1"/>
</dbReference>
<feature type="transmembrane region" description="Helical" evidence="4">
    <location>
        <begin position="175"/>
        <end position="193"/>
    </location>
</feature>
<dbReference type="PROSITE" id="PS51257">
    <property type="entry name" value="PROKAR_LIPOPROTEIN"/>
    <property type="match status" value="1"/>
</dbReference>
<evidence type="ECO:0000256" key="3">
    <source>
        <dbReference type="ARBA" id="ARBA00023136"/>
    </source>
</evidence>
<dbReference type="InterPro" id="IPR050327">
    <property type="entry name" value="Proton-linked_MCT"/>
</dbReference>
<evidence type="ECO:0000259" key="5">
    <source>
        <dbReference type="PROSITE" id="PS50850"/>
    </source>
</evidence>
<evidence type="ECO:0000313" key="6">
    <source>
        <dbReference type="EMBL" id="PWG61826.1"/>
    </source>
</evidence>
<dbReference type="OrthoDB" id="146345at2"/>
<feature type="transmembrane region" description="Helical" evidence="4">
    <location>
        <begin position="348"/>
        <end position="368"/>
    </location>
</feature>
<feature type="transmembrane region" description="Helical" evidence="4">
    <location>
        <begin position="313"/>
        <end position="341"/>
    </location>
</feature>
<feature type="transmembrane region" description="Helical" evidence="4">
    <location>
        <begin position="108"/>
        <end position="132"/>
    </location>
</feature>
<evidence type="ECO:0000256" key="1">
    <source>
        <dbReference type="ARBA" id="ARBA00022692"/>
    </source>
</evidence>
<keyword evidence="3 4" id="KW-0472">Membrane</keyword>
<feature type="transmembrane region" description="Helical" evidence="4">
    <location>
        <begin position="380"/>
        <end position="400"/>
    </location>
</feature>
<feature type="transmembrane region" description="Helical" evidence="4">
    <location>
        <begin position="53"/>
        <end position="72"/>
    </location>
</feature>
<evidence type="ECO:0000313" key="7">
    <source>
        <dbReference type="Proteomes" id="UP000245474"/>
    </source>
</evidence>
<name>A0A2U2MY03_9GAMM</name>
<protein>
    <submittedName>
        <fullName evidence="6">MFS transporter</fullName>
    </submittedName>
</protein>
<dbReference type="Gene3D" id="1.20.1250.20">
    <property type="entry name" value="MFS general substrate transporter like domains"/>
    <property type="match status" value="2"/>
</dbReference>
<dbReference type="Proteomes" id="UP000245474">
    <property type="component" value="Unassembled WGS sequence"/>
</dbReference>
<organism evidence="6 7">
    <name type="scientific">Sediminicurvatus halobius</name>
    <dbReference type="NCBI Taxonomy" id="2182432"/>
    <lineage>
        <taxon>Bacteria</taxon>
        <taxon>Pseudomonadati</taxon>
        <taxon>Pseudomonadota</taxon>
        <taxon>Gammaproteobacteria</taxon>
        <taxon>Chromatiales</taxon>
        <taxon>Ectothiorhodospiraceae</taxon>
        <taxon>Sediminicurvatus</taxon>
    </lineage>
</organism>
<reference evidence="6 7" key="1">
    <citation type="submission" date="2018-05" db="EMBL/GenBank/DDBJ databases">
        <title>Spiribacter halobius sp. nov., a moderately halophilic bacterium isolated from marine solar saltern.</title>
        <authorList>
            <person name="Zheng W.-S."/>
            <person name="Lu D.-C."/>
            <person name="Du Z.-J."/>
        </authorList>
    </citation>
    <scope>NUCLEOTIDE SEQUENCE [LARGE SCALE GENOMIC DNA]</scope>
    <source>
        <strain evidence="6 7">E85</strain>
    </source>
</reference>
<dbReference type="GO" id="GO:0022857">
    <property type="term" value="F:transmembrane transporter activity"/>
    <property type="evidence" value="ECO:0007669"/>
    <property type="project" value="InterPro"/>
</dbReference>
<feature type="transmembrane region" description="Helical" evidence="4">
    <location>
        <begin position="289"/>
        <end position="307"/>
    </location>
</feature>
<dbReference type="PROSITE" id="PS50850">
    <property type="entry name" value="MFS"/>
    <property type="match status" value="1"/>
</dbReference>
<evidence type="ECO:0000256" key="4">
    <source>
        <dbReference type="SAM" id="Phobius"/>
    </source>
</evidence>
<feature type="transmembrane region" description="Helical" evidence="4">
    <location>
        <begin position="12"/>
        <end position="33"/>
    </location>
</feature>
<feature type="transmembrane region" description="Helical" evidence="4">
    <location>
        <begin position="259"/>
        <end position="277"/>
    </location>
</feature>
<keyword evidence="7" id="KW-1185">Reference proteome</keyword>
<dbReference type="PANTHER" id="PTHR11360:SF284">
    <property type="entry name" value="EG:103B4.3 PROTEIN-RELATED"/>
    <property type="match status" value="1"/>
</dbReference>
<dbReference type="InterPro" id="IPR020846">
    <property type="entry name" value="MFS_dom"/>
</dbReference>
<accession>A0A2U2MY03</accession>
<sequence length="420" mass="44064">MSSKRSGNWSGLGAIGAVIACGCLISLITFGVRSIFGLFTDPVSGTHGWSREVFALAIALQNLFWGIAQPFAGALVDRFGAARVLAAGGALYALGVATMAFASTPMDLHLGAGVLVGVGMGGASFVTVLGALGRIVPESHRSWALGLATAAGSLGQFVFAPLGQGFIGAYGWQQATLLLAAMTCLVPLLALGFRGRAQSANQSLNQELDLGIKWALRSALKHGSYWLLLFGFFVCGFQLAFMMVHLPPYLTDLDVSGSVIGWALALIGLANIVGSYGSGLLGSRHSKRAILSFIYFGRAALITWFVLTPPSAPSVLLFSVVVGLLWLSTVPATSGLVAVMFGTRYMGTLFGLVFFTHQLGSFAGVWLGGALFELTGDYGLIWWLVVGLGVFAGLVHLPIVEKRARAFEVPQPNLSGEPST</sequence>
<dbReference type="SUPFAM" id="SSF103473">
    <property type="entry name" value="MFS general substrate transporter"/>
    <property type="match status" value="1"/>
</dbReference>
<keyword evidence="2 4" id="KW-1133">Transmembrane helix</keyword>
<dbReference type="InterPro" id="IPR036259">
    <property type="entry name" value="MFS_trans_sf"/>
</dbReference>
<dbReference type="Pfam" id="PF07690">
    <property type="entry name" value="MFS_1"/>
    <property type="match status" value="1"/>
</dbReference>
<dbReference type="EMBL" id="QFFI01000026">
    <property type="protein sequence ID" value="PWG61826.1"/>
    <property type="molecule type" value="Genomic_DNA"/>
</dbReference>
<comment type="caution">
    <text evidence="6">The sequence shown here is derived from an EMBL/GenBank/DDBJ whole genome shotgun (WGS) entry which is preliminary data.</text>
</comment>
<dbReference type="AlphaFoldDB" id="A0A2U2MY03"/>
<dbReference type="RefSeq" id="WP_109679558.1">
    <property type="nucleotide sequence ID" value="NZ_CP086615.1"/>
</dbReference>
<feature type="transmembrane region" description="Helical" evidence="4">
    <location>
        <begin position="84"/>
        <end position="102"/>
    </location>
</feature>